<organism evidence="1">
    <name type="scientific">Pseudomonas putida</name>
    <name type="common">Arthrobacter siderocapsulatus</name>
    <dbReference type="NCBI Taxonomy" id="303"/>
    <lineage>
        <taxon>Bacteria</taxon>
        <taxon>Pseudomonadati</taxon>
        <taxon>Pseudomonadota</taxon>
        <taxon>Gammaproteobacteria</taxon>
        <taxon>Pseudomonadales</taxon>
        <taxon>Pseudomonadaceae</taxon>
        <taxon>Pseudomonas</taxon>
    </lineage>
</organism>
<dbReference type="EMBL" id="KY883660">
    <property type="protein sequence ID" value="ASU52258.1"/>
    <property type="molecule type" value="Genomic_DNA"/>
</dbReference>
<reference evidence="1" key="1">
    <citation type="journal article" date="2017" name="Oncotarget">
        <title>pSY153-MDR, a p12969-DIM-related mega plasmid carrying blaIMP-45 and armA, from clinical Pseudomonas putida.</title>
        <authorList>
            <person name="Yuan M."/>
            <person name="Chen H."/>
            <person name="Zhu X."/>
            <person name="Feng J."/>
            <person name="Zhan Z."/>
            <person name="Zhang D."/>
            <person name="Chen X."/>
            <person name="Zhao X."/>
            <person name="Lu J."/>
            <person name="Xu J."/>
            <person name="Zhou D."/>
            <person name="Li J."/>
        </authorList>
    </citation>
    <scope>NUCLEOTIDE SEQUENCE</scope>
    <source>
        <strain evidence="1">SY153</strain>
        <plasmid evidence="1">pSY153-MDR</plasmid>
    </source>
</reference>
<evidence type="ECO:0000313" key="1">
    <source>
        <dbReference type="EMBL" id="ASU52258.1"/>
    </source>
</evidence>
<protein>
    <recommendedName>
        <fullName evidence="2">Lipoprotein</fullName>
    </recommendedName>
</protein>
<geneLocation type="plasmid" evidence="1">
    <name>pSY153-MDR</name>
</geneLocation>
<sequence>MKSIPAQLHPFDQSIALVLTTACIRLGQWAAETQQAETGQKQSVNHALQ</sequence>
<proteinExistence type="predicted"/>
<evidence type="ECO:0008006" key="2">
    <source>
        <dbReference type="Google" id="ProtNLM"/>
    </source>
</evidence>
<dbReference type="PROSITE" id="PS51257">
    <property type="entry name" value="PROKAR_LIPOPROTEIN"/>
    <property type="match status" value="1"/>
</dbReference>
<dbReference type="AlphaFoldDB" id="A0A223Q3Q4"/>
<accession>A0A223Q3Q4</accession>
<name>A0A223Q3Q4_PSEPU</name>
<keyword evidence="1" id="KW-0614">Plasmid</keyword>